<feature type="chain" id="PRO_5020551255" description="CBM-cenC domain-containing protein" evidence="2">
    <location>
        <begin position="22"/>
        <end position="355"/>
    </location>
</feature>
<name>A0A4Q4T1N4_9PEZI</name>
<dbReference type="STRING" id="155417.A0A4Q4T1N4"/>
<reference evidence="3 4" key="1">
    <citation type="submission" date="2018-06" db="EMBL/GenBank/DDBJ databases">
        <title>Complete Genomes of Monosporascus.</title>
        <authorList>
            <person name="Robinson A.J."/>
            <person name="Natvig D.O."/>
        </authorList>
    </citation>
    <scope>NUCLEOTIDE SEQUENCE [LARGE SCALE GENOMIC DNA]</scope>
    <source>
        <strain evidence="3 4">CBS 110550</strain>
    </source>
</reference>
<evidence type="ECO:0000256" key="1">
    <source>
        <dbReference type="SAM" id="MobiDB-lite"/>
    </source>
</evidence>
<evidence type="ECO:0000256" key="2">
    <source>
        <dbReference type="SAM" id="SignalP"/>
    </source>
</evidence>
<dbReference type="EMBL" id="QJNU01000543">
    <property type="protein sequence ID" value="RYO95618.1"/>
    <property type="molecule type" value="Genomic_DNA"/>
</dbReference>
<organism evidence="3 4">
    <name type="scientific">Monosporascus ibericus</name>
    <dbReference type="NCBI Taxonomy" id="155417"/>
    <lineage>
        <taxon>Eukaryota</taxon>
        <taxon>Fungi</taxon>
        <taxon>Dikarya</taxon>
        <taxon>Ascomycota</taxon>
        <taxon>Pezizomycotina</taxon>
        <taxon>Sordariomycetes</taxon>
        <taxon>Xylariomycetidae</taxon>
        <taxon>Xylariales</taxon>
        <taxon>Xylariales incertae sedis</taxon>
        <taxon>Monosporascus</taxon>
    </lineage>
</organism>
<dbReference type="OrthoDB" id="5424295at2759"/>
<evidence type="ECO:0008006" key="5">
    <source>
        <dbReference type="Google" id="ProtNLM"/>
    </source>
</evidence>
<proteinExistence type="predicted"/>
<protein>
    <recommendedName>
        <fullName evidence="5">CBM-cenC domain-containing protein</fullName>
    </recommendedName>
</protein>
<feature type="compositionally biased region" description="Low complexity" evidence="1">
    <location>
        <begin position="159"/>
        <end position="191"/>
    </location>
</feature>
<sequence length="355" mass="37548">MSSQLTSYLLFLLAFLNCAEAQCYGRLCVSWPYDTTLATSYKTTFWTVSLLNSTTAEATVSATSIIFSNSTSLPVVTSTTTVSSGVLIDPTFTSSNTSISIPATSSSPFSNTSITSSELPSITPTLTSASVSSFTVSSTPISTSSLSLSTISSVSTSSIVTESPSLSPSTSTSSSGTPTSSEEPPSSTTSEFPFCMPSITESLIENGDFETGLSPWSVDLVDVLSTSYGTDAPGANGSCTAFQIDMQATSLSDDLMANLRLVPALLLFPRAAQMSVAYTVSFAVRFAARNEARLDVFANGVILRSIVSQDVGTEWVSVEMPYAVSDRIVQFEFTFVLGDASENTIWFDRVGMETE</sequence>
<keyword evidence="4" id="KW-1185">Reference proteome</keyword>
<accession>A0A4Q4T1N4</accession>
<gene>
    <name evidence="3" type="ORF">DL764_007640</name>
</gene>
<dbReference type="SUPFAM" id="SSF49785">
    <property type="entry name" value="Galactose-binding domain-like"/>
    <property type="match status" value="1"/>
</dbReference>
<dbReference type="InterPro" id="IPR008979">
    <property type="entry name" value="Galactose-bd-like_sf"/>
</dbReference>
<dbReference type="AlphaFoldDB" id="A0A4Q4T1N4"/>
<comment type="caution">
    <text evidence="3">The sequence shown here is derived from an EMBL/GenBank/DDBJ whole genome shotgun (WGS) entry which is preliminary data.</text>
</comment>
<feature type="region of interest" description="Disordered" evidence="1">
    <location>
        <begin position="159"/>
        <end position="192"/>
    </location>
</feature>
<keyword evidence="2" id="KW-0732">Signal</keyword>
<dbReference type="Proteomes" id="UP000293360">
    <property type="component" value="Unassembled WGS sequence"/>
</dbReference>
<evidence type="ECO:0000313" key="3">
    <source>
        <dbReference type="EMBL" id="RYO95618.1"/>
    </source>
</evidence>
<feature type="signal peptide" evidence="2">
    <location>
        <begin position="1"/>
        <end position="21"/>
    </location>
</feature>
<evidence type="ECO:0000313" key="4">
    <source>
        <dbReference type="Proteomes" id="UP000293360"/>
    </source>
</evidence>
<dbReference type="Gene3D" id="2.60.120.260">
    <property type="entry name" value="Galactose-binding domain-like"/>
    <property type="match status" value="1"/>
</dbReference>